<keyword evidence="5" id="KW-0808">Transferase</keyword>
<name>A0A0D7BJW2_9AGAR</name>
<dbReference type="InterPro" id="IPR011717">
    <property type="entry name" value="TPR-4"/>
</dbReference>
<dbReference type="Gene3D" id="1.25.40.1010">
    <property type="match status" value="1"/>
</dbReference>
<dbReference type="InterPro" id="IPR019734">
    <property type="entry name" value="TPR_rpt"/>
</dbReference>
<dbReference type="PANTHER" id="PTHR22767:SF2">
    <property type="entry name" value="N(ALPHA)-ACETYLTRANSFERASE 15_16, ISOFORM A"/>
    <property type="match status" value="1"/>
</dbReference>
<gene>
    <name evidence="5" type="ORF">CYLTODRAFT_419344</name>
</gene>
<dbReference type="Proteomes" id="UP000054007">
    <property type="component" value="Unassembled WGS sequence"/>
</dbReference>
<organism evidence="5 6">
    <name type="scientific">Cylindrobasidium torrendii FP15055 ss-10</name>
    <dbReference type="NCBI Taxonomy" id="1314674"/>
    <lineage>
        <taxon>Eukaryota</taxon>
        <taxon>Fungi</taxon>
        <taxon>Dikarya</taxon>
        <taxon>Basidiomycota</taxon>
        <taxon>Agaricomycotina</taxon>
        <taxon>Agaricomycetes</taxon>
        <taxon>Agaricomycetidae</taxon>
        <taxon>Agaricales</taxon>
        <taxon>Marasmiineae</taxon>
        <taxon>Physalacriaceae</taxon>
        <taxon>Cylindrobasidium</taxon>
    </lineage>
</organism>
<dbReference type="AlphaFoldDB" id="A0A0D7BJW2"/>
<dbReference type="GO" id="GO:0042802">
    <property type="term" value="F:identical protein binding"/>
    <property type="evidence" value="ECO:0007669"/>
    <property type="project" value="InterPro"/>
</dbReference>
<dbReference type="GO" id="GO:0016740">
    <property type="term" value="F:transferase activity"/>
    <property type="evidence" value="ECO:0007669"/>
    <property type="project" value="UniProtKB-KW"/>
</dbReference>
<dbReference type="SMART" id="SM00028">
    <property type="entry name" value="TPR"/>
    <property type="match status" value="4"/>
</dbReference>
<accession>A0A0D7BJW2</accession>
<evidence type="ECO:0000256" key="4">
    <source>
        <dbReference type="SAM" id="MobiDB-lite"/>
    </source>
</evidence>
<dbReference type="InterPro" id="IPR011990">
    <property type="entry name" value="TPR-like_helical_dom_sf"/>
</dbReference>
<dbReference type="Pfam" id="PF13181">
    <property type="entry name" value="TPR_8"/>
    <property type="match status" value="1"/>
</dbReference>
<dbReference type="Gene3D" id="1.25.40.1040">
    <property type="match status" value="1"/>
</dbReference>
<dbReference type="PIRSF" id="PIRSF000422">
    <property type="entry name" value="N-terminal-AcTrfase-A_aux_su"/>
    <property type="match status" value="1"/>
</dbReference>
<feature type="region of interest" description="Disordered" evidence="4">
    <location>
        <begin position="569"/>
        <end position="608"/>
    </location>
</feature>
<keyword evidence="2 3" id="KW-0802">TPR repeat</keyword>
<evidence type="ECO:0000256" key="3">
    <source>
        <dbReference type="PROSITE-ProRule" id="PRU00339"/>
    </source>
</evidence>
<dbReference type="GO" id="GO:0031415">
    <property type="term" value="C:NatA complex"/>
    <property type="evidence" value="ECO:0007669"/>
    <property type="project" value="TreeGrafter"/>
</dbReference>
<dbReference type="PANTHER" id="PTHR22767">
    <property type="entry name" value="N-TERMINAL ACETYLTRANSFERASE-RELATED"/>
    <property type="match status" value="1"/>
</dbReference>
<feature type="compositionally biased region" description="Basic and acidic residues" evidence="4">
    <location>
        <begin position="586"/>
        <end position="599"/>
    </location>
</feature>
<keyword evidence="1" id="KW-0677">Repeat</keyword>
<dbReference type="OrthoDB" id="10263032at2759"/>
<dbReference type="STRING" id="1314674.A0A0D7BJW2"/>
<protein>
    <submittedName>
        <fullName evidence="5">N-terminal acetyltransferase A, auxiliary subunit</fullName>
    </submittedName>
</protein>
<feature type="repeat" description="TPR" evidence="3">
    <location>
        <begin position="82"/>
        <end position="115"/>
    </location>
</feature>
<dbReference type="PROSITE" id="PS50005">
    <property type="entry name" value="TPR"/>
    <property type="match status" value="1"/>
</dbReference>
<dbReference type="SUPFAM" id="SSF48452">
    <property type="entry name" value="TPR-like"/>
    <property type="match status" value="2"/>
</dbReference>
<evidence type="ECO:0000256" key="2">
    <source>
        <dbReference type="ARBA" id="ARBA00022803"/>
    </source>
</evidence>
<evidence type="ECO:0000313" key="6">
    <source>
        <dbReference type="Proteomes" id="UP000054007"/>
    </source>
</evidence>
<dbReference type="EMBL" id="KN880462">
    <property type="protein sequence ID" value="KIY70818.1"/>
    <property type="molecule type" value="Genomic_DNA"/>
</dbReference>
<dbReference type="InterPro" id="IPR021183">
    <property type="entry name" value="NatA_aux_su"/>
</dbReference>
<sequence>MSKLVAKRVLPSKEAALFREVLSLYETRQLKKGLKAADQILKKHPEHGETLAMKGLIVANMGRREEGLELAKKGVRYDLTSHIVWHVFGLCQKLEKNYDEALKSYTQALRFDRDNMNILRDAASLQCQLRLFDGLVDTRHTILRLRPNLRQNWVSLAVAYYLNGSPEEALRVLENYEGTLKNVPPYDVENSETALFHVTLLDALGQYQEALSFLDTNSKSRVIVDKTAVMEKRAHLLSKIQSADAEQAWRTLIDHNPDCTTYYHGYVSGKSTEDTLASLREFAAHIPRANAPKRLALDYASGDTFKDLASAYITAGITKGVPSLFADVKSLYKDPAKLEIIQTLLDDLPADDPSIHLWLQYFRAQHYSHLGQYDRALEILESSITHTPTLPELYTCRARTYKRAGDPYKAARSLEEARLLDGQDRFLNTKSAKYHLRAGLVEEAYLRLGMFTKKDAPSPQADLEDMQSLLYLIEDADAHAKLGKVNVALKKYVAIQKVFDEIEDDQYDFHGYSMRKFTVTAYLDLLSWADTLRSHPTFVKAAISASKIFVSVFDDPSIIAQLSQPAKSSSAEKKAQKKAKKAAQKQAEDAKKAAAKTDVEPEPVAPKDEDVDGLKLLGCSDPLEQAAKFLQPLVDLEIKNIDLWITVYDVAIRRGKKLQAVRALSRAHALDAEHPELHVRLVHLRKTVTEPVGDVFDEAADKLLPKELSLETFNSQYLQRHASEPLGVLAAARALHVLGLEFEETVFATLAPDVQLDARTALEAVAFLEKAKSARTEEYKAKCDERFELASVFKTREEQEKLRKEAVNIQIASLPDEVEV</sequence>
<keyword evidence="6" id="KW-1185">Reference proteome</keyword>
<evidence type="ECO:0000313" key="5">
    <source>
        <dbReference type="EMBL" id="KIY70818.1"/>
    </source>
</evidence>
<dbReference type="Pfam" id="PF12569">
    <property type="entry name" value="NatA_aux_su"/>
    <property type="match status" value="1"/>
</dbReference>
<evidence type="ECO:0000256" key="1">
    <source>
        <dbReference type="ARBA" id="ARBA00022737"/>
    </source>
</evidence>
<proteinExistence type="predicted"/>
<dbReference type="Pfam" id="PF07721">
    <property type="entry name" value="TPR_4"/>
    <property type="match status" value="1"/>
</dbReference>
<reference evidence="5 6" key="1">
    <citation type="journal article" date="2015" name="Fungal Genet. Biol.">
        <title>Evolution of novel wood decay mechanisms in Agaricales revealed by the genome sequences of Fistulina hepatica and Cylindrobasidium torrendii.</title>
        <authorList>
            <person name="Floudas D."/>
            <person name="Held B.W."/>
            <person name="Riley R."/>
            <person name="Nagy L.G."/>
            <person name="Koehler G."/>
            <person name="Ransdell A.S."/>
            <person name="Younus H."/>
            <person name="Chow J."/>
            <person name="Chiniquy J."/>
            <person name="Lipzen A."/>
            <person name="Tritt A."/>
            <person name="Sun H."/>
            <person name="Haridas S."/>
            <person name="LaButti K."/>
            <person name="Ohm R.A."/>
            <person name="Kues U."/>
            <person name="Blanchette R.A."/>
            <person name="Grigoriev I.V."/>
            <person name="Minto R.E."/>
            <person name="Hibbett D.S."/>
        </authorList>
    </citation>
    <scope>NUCLEOTIDE SEQUENCE [LARGE SCALE GENOMIC DNA]</scope>
    <source>
        <strain evidence="5 6">FP15055 ss-10</strain>
    </source>
</reference>